<evidence type="ECO:0000259" key="2">
    <source>
        <dbReference type="Pfam" id="PF05360"/>
    </source>
</evidence>
<protein>
    <submittedName>
        <fullName evidence="3">Uncharacterized membrane protein YiaA</fullName>
    </submittedName>
</protein>
<dbReference type="NCBIfam" id="NF008482">
    <property type="entry name" value="PRK11383.1"/>
    <property type="match status" value="1"/>
</dbReference>
<evidence type="ECO:0000313" key="3">
    <source>
        <dbReference type="EMBL" id="SDI39909.1"/>
    </source>
</evidence>
<feature type="transmembrane region" description="Helical" evidence="1">
    <location>
        <begin position="32"/>
        <end position="53"/>
    </location>
</feature>
<dbReference type="OrthoDB" id="3295178at2"/>
<sequence>MNYQTTVSVKDEENVRLKKKEKKVYNHKPTPAFIGASWTALLIGMVAYCIGLWNAEMELNEKGYYFTILLFGLFSVISVQKAVRDKLENIQVTEMYYSISWFTSIAAIVLLTIGLWNADLELSEKGFYAMSFTLSLFSAIAVQKNTRDVAYINNELETKDDED</sequence>
<feature type="domain" description="YiaAB two helix" evidence="2">
    <location>
        <begin position="96"/>
        <end position="148"/>
    </location>
</feature>
<name>A0A1G8K978_9FLAO</name>
<dbReference type="AlphaFoldDB" id="A0A1G8K978"/>
<gene>
    <name evidence="3" type="ORF">SAMN04489796_110108</name>
</gene>
<feature type="transmembrane region" description="Helical" evidence="1">
    <location>
        <begin position="95"/>
        <end position="114"/>
    </location>
</feature>
<keyword evidence="1" id="KW-0472">Membrane</keyword>
<dbReference type="InterPro" id="IPR008024">
    <property type="entry name" value="YiaAB"/>
</dbReference>
<feature type="transmembrane region" description="Helical" evidence="1">
    <location>
        <begin position="65"/>
        <end position="83"/>
    </location>
</feature>
<dbReference type="RefSeq" id="WP_092470458.1">
    <property type="nucleotide sequence ID" value="NZ_FNCZ01000010.1"/>
</dbReference>
<dbReference type="PANTHER" id="PTHR37290">
    <property type="entry name" value="INNER MEMBRANE PROTEIN YIAA-RELATED"/>
    <property type="match status" value="1"/>
</dbReference>
<keyword evidence="1" id="KW-1133">Transmembrane helix</keyword>
<dbReference type="Proteomes" id="UP000199492">
    <property type="component" value="Unassembled WGS sequence"/>
</dbReference>
<dbReference type="Pfam" id="PF05360">
    <property type="entry name" value="YiaAB"/>
    <property type="match status" value="2"/>
</dbReference>
<dbReference type="EMBL" id="FNCZ01000010">
    <property type="protein sequence ID" value="SDI39909.1"/>
    <property type="molecule type" value="Genomic_DNA"/>
</dbReference>
<dbReference type="InterPro" id="IPR038972">
    <property type="entry name" value="YiaA-like"/>
</dbReference>
<keyword evidence="4" id="KW-1185">Reference proteome</keyword>
<reference evidence="4" key="1">
    <citation type="submission" date="2016-10" db="EMBL/GenBank/DDBJ databases">
        <authorList>
            <person name="Varghese N."/>
            <person name="Submissions S."/>
        </authorList>
    </citation>
    <scope>NUCLEOTIDE SEQUENCE [LARGE SCALE GENOMIC DNA]</scope>
    <source>
        <strain evidence="4">DSM 15363</strain>
    </source>
</reference>
<dbReference type="STRING" id="262004.SAMN04489796_110108"/>
<organism evidence="3 4">
    <name type="scientific">Winogradskyella thalassocola</name>
    <dbReference type="NCBI Taxonomy" id="262004"/>
    <lineage>
        <taxon>Bacteria</taxon>
        <taxon>Pseudomonadati</taxon>
        <taxon>Bacteroidota</taxon>
        <taxon>Flavobacteriia</taxon>
        <taxon>Flavobacteriales</taxon>
        <taxon>Flavobacteriaceae</taxon>
        <taxon>Winogradskyella</taxon>
    </lineage>
</organism>
<accession>A0A1G8K978</accession>
<keyword evidence="1" id="KW-0812">Transmembrane</keyword>
<feature type="domain" description="YiaAB two helix" evidence="2">
    <location>
        <begin position="33"/>
        <end position="85"/>
    </location>
</feature>
<evidence type="ECO:0000256" key="1">
    <source>
        <dbReference type="SAM" id="Phobius"/>
    </source>
</evidence>
<dbReference type="GO" id="GO:0005886">
    <property type="term" value="C:plasma membrane"/>
    <property type="evidence" value="ECO:0007669"/>
    <property type="project" value="TreeGrafter"/>
</dbReference>
<dbReference type="PANTHER" id="PTHR37290:SF1">
    <property type="entry name" value="INNER MEMBRANE PROTEIN YIAA"/>
    <property type="match status" value="1"/>
</dbReference>
<proteinExistence type="predicted"/>
<dbReference type="GO" id="GO:0006974">
    <property type="term" value="P:DNA damage response"/>
    <property type="evidence" value="ECO:0007669"/>
    <property type="project" value="TreeGrafter"/>
</dbReference>
<evidence type="ECO:0000313" key="4">
    <source>
        <dbReference type="Proteomes" id="UP000199492"/>
    </source>
</evidence>